<keyword evidence="1" id="KW-0489">Methyltransferase</keyword>
<keyword evidence="3" id="KW-0949">S-adenosyl-L-methionine</keyword>
<feature type="domain" description="O-methyltransferase C-terminal" evidence="5">
    <location>
        <begin position="521"/>
        <end position="720"/>
    </location>
</feature>
<evidence type="ECO:0000256" key="4">
    <source>
        <dbReference type="SAM" id="Phobius"/>
    </source>
</evidence>
<evidence type="ECO:0000259" key="6">
    <source>
        <dbReference type="Pfam" id="PF08100"/>
    </source>
</evidence>
<keyword evidence="4" id="KW-0472">Membrane</keyword>
<dbReference type="InterPro" id="IPR027417">
    <property type="entry name" value="P-loop_NTPase"/>
</dbReference>
<comment type="caution">
    <text evidence="7">The sequence shown here is derived from an EMBL/GenBank/DDBJ whole genome shotgun (WGS) entry which is preliminary data.</text>
</comment>
<dbReference type="PANTHER" id="PTHR43712">
    <property type="entry name" value="PUTATIVE (AFU_ORTHOLOGUE AFUA_4G14580)-RELATED"/>
    <property type="match status" value="1"/>
</dbReference>
<keyword evidence="8" id="KW-1185">Reference proteome</keyword>
<evidence type="ECO:0000313" key="7">
    <source>
        <dbReference type="EMBL" id="KAK6948924.1"/>
    </source>
</evidence>
<keyword evidence="4" id="KW-0812">Transmembrane</keyword>
<dbReference type="InterPro" id="IPR036390">
    <property type="entry name" value="WH_DNA-bd_sf"/>
</dbReference>
<feature type="transmembrane region" description="Helical" evidence="4">
    <location>
        <begin position="129"/>
        <end position="147"/>
    </location>
</feature>
<dbReference type="InterPro" id="IPR012967">
    <property type="entry name" value="COMT_dimerisation"/>
</dbReference>
<keyword evidence="2" id="KW-0808">Transferase</keyword>
<dbReference type="SUPFAM" id="SSF53335">
    <property type="entry name" value="S-adenosyl-L-methionine-dependent methyltransferases"/>
    <property type="match status" value="1"/>
</dbReference>
<dbReference type="InterPro" id="IPR040632">
    <property type="entry name" value="Sulfotransfer_4"/>
</dbReference>
<organism evidence="7 8">
    <name type="scientific">Daldinia eschscholtzii</name>
    <dbReference type="NCBI Taxonomy" id="292717"/>
    <lineage>
        <taxon>Eukaryota</taxon>
        <taxon>Fungi</taxon>
        <taxon>Dikarya</taxon>
        <taxon>Ascomycota</taxon>
        <taxon>Pezizomycotina</taxon>
        <taxon>Sordariomycetes</taxon>
        <taxon>Xylariomycetidae</taxon>
        <taxon>Xylariales</taxon>
        <taxon>Hypoxylaceae</taxon>
        <taxon>Daldinia</taxon>
    </lineage>
</organism>
<dbReference type="Pfam" id="PF17784">
    <property type="entry name" value="Sulfotransfer_4"/>
    <property type="match status" value="1"/>
</dbReference>
<dbReference type="GO" id="GO:0008171">
    <property type="term" value="F:O-methyltransferase activity"/>
    <property type="evidence" value="ECO:0007669"/>
    <property type="project" value="InterPro"/>
</dbReference>
<dbReference type="InterPro" id="IPR001077">
    <property type="entry name" value="COMT_C"/>
</dbReference>
<dbReference type="Gene3D" id="1.10.10.10">
    <property type="entry name" value="Winged helix-like DNA-binding domain superfamily/Winged helix DNA-binding domain"/>
    <property type="match status" value="1"/>
</dbReference>
<keyword evidence="4" id="KW-1133">Transmembrane helix</keyword>
<reference evidence="7 8" key="1">
    <citation type="journal article" date="2024" name="Front Chem Biol">
        <title>Unveiling the potential of Daldinia eschscholtzii MFLUCC 19-0629 through bioactivity and bioinformatics studies for enhanced sustainable agriculture production.</title>
        <authorList>
            <person name="Brooks S."/>
            <person name="Weaver J.A."/>
            <person name="Klomchit A."/>
            <person name="Alharthi S.A."/>
            <person name="Onlamun T."/>
            <person name="Nurani R."/>
            <person name="Vong T.K."/>
            <person name="Alberti F."/>
            <person name="Greco C."/>
        </authorList>
    </citation>
    <scope>NUCLEOTIDE SEQUENCE [LARGE SCALE GENOMIC DNA]</scope>
    <source>
        <strain evidence="7">MFLUCC 19-0629</strain>
    </source>
</reference>
<feature type="domain" description="O-methyltransferase dimerisation" evidence="6">
    <location>
        <begin position="415"/>
        <end position="482"/>
    </location>
</feature>
<feature type="transmembrane region" description="Helical" evidence="4">
    <location>
        <begin position="236"/>
        <end position="258"/>
    </location>
</feature>
<dbReference type="SUPFAM" id="SSF46785">
    <property type="entry name" value="Winged helix' DNA-binding domain"/>
    <property type="match status" value="1"/>
</dbReference>
<dbReference type="Pfam" id="PF00891">
    <property type="entry name" value="Methyltransf_2"/>
    <property type="match status" value="1"/>
</dbReference>
<dbReference type="GO" id="GO:0032259">
    <property type="term" value="P:methylation"/>
    <property type="evidence" value="ECO:0007669"/>
    <property type="project" value="UniProtKB-KW"/>
</dbReference>
<dbReference type="PANTHER" id="PTHR43712:SF2">
    <property type="entry name" value="O-METHYLTRANSFERASE CICE"/>
    <property type="match status" value="1"/>
</dbReference>
<evidence type="ECO:0000259" key="5">
    <source>
        <dbReference type="Pfam" id="PF00891"/>
    </source>
</evidence>
<evidence type="ECO:0000256" key="3">
    <source>
        <dbReference type="ARBA" id="ARBA00022691"/>
    </source>
</evidence>
<dbReference type="Gene3D" id="3.40.50.150">
    <property type="entry name" value="Vaccinia Virus protein VP39"/>
    <property type="match status" value="1"/>
</dbReference>
<accession>A0AAX6M8Z8</accession>
<dbReference type="InterPro" id="IPR036388">
    <property type="entry name" value="WH-like_DNA-bd_sf"/>
</dbReference>
<gene>
    <name evidence="7" type="ORF">Daesc_008995</name>
</gene>
<dbReference type="Gene3D" id="3.40.50.300">
    <property type="entry name" value="P-loop containing nucleotide triphosphate hydrolases"/>
    <property type="match status" value="1"/>
</dbReference>
<evidence type="ECO:0000256" key="1">
    <source>
        <dbReference type="ARBA" id="ARBA00022603"/>
    </source>
</evidence>
<dbReference type="SUPFAM" id="SSF52540">
    <property type="entry name" value="P-loop containing nucleoside triphosphate hydrolases"/>
    <property type="match status" value="1"/>
</dbReference>
<evidence type="ECO:0000313" key="8">
    <source>
        <dbReference type="Proteomes" id="UP001369815"/>
    </source>
</evidence>
<evidence type="ECO:0008006" key="9">
    <source>
        <dbReference type="Google" id="ProtNLM"/>
    </source>
</evidence>
<dbReference type="InterPro" id="IPR016461">
    <property type="entry name" value="COMT-like"/>
</dbReference>
<dbReference type="PROSITE" id="PS51683">
    <property type="entry name" value="SAM_OMT_II"/>
    <property type="match status" value="1"/>
</dbReference>
<proteinExistence type="predicted"/>
<sequence>MGQGPSLPGPPGTKFRVIGAGMSRTGTKTFNEALTILLDGPVHDSGIQSLGGPINQIKAWLDIMELAPKAQTFSEQKKLDWLISEVLDGYVATMDCPAATLTPEIMRVYPDAIVIVTTRDEKSWWKSMSYLNSLMGTWYLPIVVLWLHKTQVYGIWRERFHYIMKWRYQQDKIEEDTLRRHEEHLRQVVPPEKLFFYEVSQGWEPLCKILNVPIPDRPFPHNNSKGDAAQIFRDHIIAGCLSWFFMLMILSMAIWLALTDAEVSPAEVLIQGDMAEIKGIDSLLTIGIYWSIFDRLFTPMDIILLKARITVQLGITVSVVAFRKNPTVRTLVTALAKLDPTYQSLGSTIATLDPILFPIMEVDEALSRISHLVATADTPTRLRLIVALRKLADSLEDTTGTLHRYGHLDLEKAMIQVGFDLSLFNILAEADSPKTVEDVAKRTNSDPQLIKRILRYYAAVNIATEVSAGQYAPTNIAKNLTQKVTQAALEHYYGTASRQYQALPTYLQKIGYRNPIDEKHTAFHEGWGTSLYPFQWMAEHPEHLNHFNTFMALRRQIQSSWLTVYPVREETVSLTNPERPLYVNIGGGIGHQCAQFRDMYPDVPGRVILQDLPATIAKALSTPGVENMAYNFFEPQPIQGAKFYYMRRVPHNHPSHKVRQLFENVKAAMALDSVLLVDETVLPETGVGFIAATMDLTMMGAFASMERTENEWRGLIESSGLELVKIYPYSSLDNECVMDIRLPRSS</sequence>
<evidence type="ECO:0000256" key="2">
    <source>
        <dbReference type="ARBA" id="ARBA00022679"/>
    </source>
</evidence>
<dbReference type="InterPro" id="IPR029063">
    <property type="entry name" value="SAM-dependent_MTases_sf"/>
</dbReference>
<dbReference type="AlphaFoldDB" id="A0AAX6M8Z8"/>
<name>A0AAX6M8Z8_9PEZI</name>
<dbReference type="GO" id="GO:0046983">
    <property type="term" value="F:protein dimerization activity"/>
    <property type="evidence" value="ECO:0007669"/>
    <property type="project" value="InterPro"/>
</dbReference>
<dbReference type="Pfam" id="PF08100">
    <property type="entry name" value="Dimerisation"/>
    <property type="match status" value="1"/>
</dbReference>
<dbReference type="Proteomes" id="UP001369815">
    <property type="component" value="Unassembled WGS sequence"/>
</dbReference>
<protein>
    <recommendedName>
        <fullName evidence="9">O-methyltransferase domain-containing protein</fullName>
    </recommendedName>
</protein>
<dbReference type="EMBL" id="JBANMG010000009">
    <property type="protein sequence ID" value="KAK6948924.1"/>
    <property type="molecule type" value="Genomic_DNA"/>
</dbReference>